<dbReference type="InterPro" id="IPR032675">
    <property type="entry name" value="LRR_dom_sf"/>
</dbReference>
<dbReference type="VEuPathDB" id="AmoebaDB:EHI5A_118720"/>
<accession>A0A5K1V4A3</accession>
<dbReference type="EMBL" id="BDEQ01000001">
    <property type="protein sequence ID" value="GAT93856.1"/>
    <property type="molecule type" value="Genomic_DNA"/>
</dbReference>
<reference evidence="1 2" key="1">
    <citation type="submission" date="2016-05" db="EMBL/GenBank/DDBJ databases">
        <title>First whole genome sequencing of Entamoeba histolytica HM1:IMSS-clone-6.</title>
        <authorList>
            <person name="Mukherjee Avik.K."/>
            <person name="Izumyama S."/>
            <person name="Nakada-Tsukui K."/>
            <person name="Nozaki T."/>
        </authorList>
    </citation>
    <scope>NUCLEOTIDE SEQUENCE [LARGE SCALE GENOMIC DNA]</scope>
    <source>
        <strain evidence="1 2">HM1:IMSS clone 6</strain>
    </source>
</reference>
<protein>
    <submittedName>
        <fullName evidence="1">Leucine-rich repeat containing protein</fullName>
    </submittedName>
</protein>
<organism evidence="1 2">
    <name type="scientific">Entamoeba histolytica</name>
    <dbReference type="NCBI Taxonomy" id="5759"/>
    <lineage>
        <taxon>Eukaryota</taxon>
        <taxon>Amoebozoa</taxon>
        <taxon>Evosea</taxon>
        <taxon>Archamoebae</taxon>
        <taxon>Mastigamoebida</taxon>
        <taxon>Entamoebidae</taxon>
        <taxon>Entamoeba</taxon>
    </lineage>
</organism>
<dbReference type="AlphaFoldDB" id="A0A5K1V4A3"/>
<dbReference type="OMA" id="FIDHCEA"/>
<dbReference type="Proteomes" id="UP000078387">
    <property type="component" value="Unassembled WGS sequence"/>
</dbReference>
<evidence type="ECO:0000313" key="1">
    <source>
        <dbReference type="EMBL" id="GAT93856.1"/>
    </source>
</evidence>
<sequence>MSQLDVSSLMVVVEYFNELKALKEFILINKKCQDVLLSFKVNPEIHQHISTELLRFFPHIQTLSCSFEDYQQCQIISEYDLYRFRIERIPFEKILPFYNKVAILKIGVYNGTSPILPTQFNTKNWTSLQSLEINANSQIETLEYPETLTRLKFAECKNLKSIIGSNQLKMLRLYDCKSISMIPNVFLTRLELMKCGSFKFIDATPYIDLRHIIISECSSLLELSIPNSVSTLELDGCTSLQRLELSSNLSKINFYYCNRIRSFKIPTKITSLRLSDFELLSKIEGIELCKNIQEVKLVNCNQLINFNIPLTLSTLELKNSLSYYKRLDLSCVNNLLSASFIDCLTLEEINFPMHFSNLFIDHCESLTTLLLPSSLTKVNITKCGLLQTIKTKAMCELIVQQCNILFKLETPNIIKCLYYNCPLLSVDQLNTNKNNRVIKLSSLYF</sequence>
<evidence type="ECO:0000313" key="2">
    <source>
        <dbReference type="Proteomes" id="UP000078387"/>
    </source>
</evidence>
<dbReference type="VEuPathDB" id="AmoebaDB:EHI_093690"/>
<dbReference type="SUPFAM" id="SSF52058">
    <property type="entry name" value="L domain-like"/>
    <property type="match status" value="1"/>
</dbReference>
<dbReference type="VEuPathDB" id="AmoebaDB:KM1_305470"/>
<proteinExistence type="predicted"/>
<name>A0A5K1V4A3_ENTHI</name>
<gene>
    <name evidence="1" type="ORF">CL6EHI_093690</name>
</gene>
<dbReference type="Gene3D" id="3.80.10.10">
    <property type="entry name" value="Ribonuclease Inhibitor"/>
    <property type="match status" value="1"/>
</dbReference>
<comment type="caution">
    <text evidence="1">The sequence shown here is derived from an EMBL/GenBank/DDBJ whole genome shotgun (WGS) entry which is preliminary data.</text>
</comment>